<dbReference type="STRING" id="43989.cce_3167"/>
<protein>
    <submittedName>
        <fullName evidence="1">Uncharacterized protein</fullName>
    </submittedName>
</protein>
<reference evidence="1 2" key="1">
    <citation type="journal article" date="2008" name="Proc. Natl. Acad. Sci. U.S.A.">
        <title>The genome of Cyanothece 51142, a unicellular diazotrophic cyanobacterium important in the marine nitrogen cycle.</title>
        <authorList>
            <person name="Welsh E.A."/>
            <person name="Liberton M."/>
            <person name="Stoeckel J."/>
            <person name="Loh T."/>
            <person name="Elvitigala T."/>
            <person name="Wang C."/>
            <person name="Wollam A."/>
            <person name="Fulton R.S."/>
            <person name="Clifton S.W."/>
            <person name="Jacobs J.M."/>
            <person name="Aurora R."/>
            <person name="Ghosh B.K."/>
            <person name="Sherman L.A."/>
            <person name="Smith R.D."/>
            <person name="Wilson R.K."/>
            <person name="Pakrasi H.B."/>
        </authorList>
    </citation>
    <scope>NUCLEOTIDE SEQUENCE [LARGE SCALE GENOMIC DNA]</scope>
    <source>
        <strain evidence="2">ATCC 51142 / BH68</strain>
    </source>
</reference>
<dbReference type="EMBL" id="CP000806">
    <property type="protein sequence ID" value="ACB52515.1"/>
    <property type="molecule type" value="Genomic_DNA"/>
</dbReference>
<proteinExistence type="predicted"/>
<sequence length="46" mass="5113">MACAILLFLHEWASLISHLSICKSVSPDLPVIEKILESYSVAQSRL</sequence>
<dbReference type="KEGG" id="cyt:cce_3167"/>
<keyword evidence="2" id="KW-1185">Reference proteome</keyword>
<organism evidence="1 2">
    <name type="scientific">Crocosphaera subtropica (strain ATCC 51142 / BH68)</name>
    <name type="common">Cyanothece sp. (strain ATCC 51142)</name>
    <dbReference type="NCBI Taxonomy" id="43989"/>
    <lineage>
        <taxon>Bacteria</taxon>
        <taxon>Bacillati</taxon>
        <taxon>Cyanobacteriota</taxon>
        <taxon>Cyanophyceae</taxon>
        <taxon>Oscillatoriophycideae</taxon>
        <taxon>Chroococcales</taxon>
        <taxon>Aphanothecaceae</taxon>
        <taxon>Crocosphaera</taxon>
        <taxon>Crocosphaera subtropica</taxon>
    </lineage>
</organism>
<dbReference type="HOGENOM" id="CLU_3182710_0_0_3"/>
<evidence type="ECO:0000313" key="1">
    <source>
        <dbReference type="EMBL" id="ACB52515.1"/>
    </source>
</evidence>
<evidence type="ECO:0000313" key="2">
    <source>
        <dbReference type="Proteomes" id="UP000001203"/>
    </source>
</evidence>
<accession>B1WXH4</accession>
<dbReference type="AlphaFoldDB" id="B1WXH4"/>
<gene>
    <name evidence="1" type="ordered locus">cce_3167</name>
</gene>
<dbReference type="Proteomes" id="UP000001203">
    <property type="component" value="Chromosome circular"/>
</dbReference>
<name>B1WXH4_CROS5</name>